<gene>
    <name evidence="5" type="ORF">JRO89_XS08G0029100</name>
</gene>
<dbReference type="PANTHER" id="PTHR13068">
    <property type="entry name" value="CGI-12 PROTEIN-RELATED"/>
    <property type="match status" value="1"/>
</dbReference>
<feature type="region of interest" description="Disordered" evidence="4">
    <location>
        <begin position="256"/>
        <end position="340"/>
    </location>
</feature>
<feature type="region of interest" description="Disordered" evidence="4">
    <location>
        <begin position="464"/>
        <end position="514"/>
    </location>
</feature>
<feature type="compositionally biased region" description="Basic and acidic residues" evidence="4">
    <location>
        <begin position="586"/>
        <end position="602"/>
    </location>
</feature>
<evidence type="ECO:0000256" key="4">
    <source>
        <dbReference type="SAM" id="MobiDB-lite"/>
    </source>
</evidence>
<evidence type="ECO:0000256" key="1">
    <source>
        <dbReference type="ARBA" id="ARBA00007692"/>
    </source>
</evidence>
<feature type="region of interest" description="Disordered" evidence="4">
    <location>
        <begin position="573"/>
        <end position="603"/>
    </location>
</feature>
<comment type="similarity">
    <text evidence="1">Belongs to the mTERF family.</text>
</comment>
<proteinExistence type="inferred from homology"/>
<name>A0ABQ8HNN1_9ROSI</name>
<reference evidence="5 6" key="1">
    <citation type="submission" date="2021-02" db="EMBL/GenBank/DDBJ databases">
        <title>Plant Genome Project.</title>
        <authorList>
            <person name="Zhang R.-G."/>
        </authorList>
    </citation>
    <scope>NUCLEOTIDE SEQUENCE [LARGE SCALE GENOMIC DNA]</scope>
    <source>
        <tissue evidence="5">Leaves</tissue>
    </source>
</reference>
<dbReference type="Pfam" id="PF02536">
    <property type="entry name" value="mTERF"/>
    <property type="match status" value="3"/>
</dbReference>
<accession>A0ABQ8HNN1</accession>
<dbReference type="InterPro" id="IPR038538">
    <property type="entry name" value="MTERF_sf"/>
</dbReference>
<dbReference type="Gene3D" id="1.25.70.10">
    <property type="entry name" value="Transcription termination factor 3, mitochondrial"/>
    <property type="match status" value="3"/>
</dbReference>
<keyword evidence="6" id="KW-1185">Reference proteome</keyword>
<evidence type="ECO:0000313" key="5">
    <source>
        <dbReference type="EMBL" id="KAH7565874.1"/>
    </source>
</evidence>
<feature type="compositionally biased region" description="Basic and acidic residues" evidence="4">
    <location>
        <begin position="479"/>
        <end position="493"/>
    </location>
</feature>
<dbReference type="EMBL" id="JAFEMO010000008">
    <property type="protein sequence ID" value="KAH7565874.1"/>
    <property type="molecule type" value="Genomic_DNA"/>
</dbReference>
<evidence type="ECO:0000313" key="6">
    <source>
        <dbReference type="Proteomes" id="UP000827721"/>
    </source>
</evidence>
<evidence type="ECO:0000256" key="3">
    <source>
        <dbReference type="ARBA" id="ARBA00022946"/>
    </source>
</evidence>
<comment type="caution">
    <text evidence="5">The sequence shown here is derived from an EMBL/GenBank/DDBJ whole genome shotgun (WGS) entry which is preliminary data.</text>
</comment>
<sequence length="1077" mass="120728">MGLVGSHLGKCISTNSILLRCSLQKTLIPCIQILKDILVNDRNNQELIRVLTRCSWLISTLSKSRLLSNIAFLESCGIVGSQLSMLLKTRHGILVMEESKLRDLVSRVSDMGFCVNSRMFVHGLCVVGCLSKETFERKLELFRTFGFTKQEAMKMFQKQPMLFSKSEEQLKLTLDFFLNKIVLKKELHGLEERVILQSKRLLKKKQPSFVKMLSYSNDKFLEKYVTRFTDDAEELLVAYKGHFILYQNSEKSQQLHLKLAPPASKRGSRSGSLKAEEDPEALLCSRSAGDSSPKLAQPLSKAVQATPNLPPNSMDLSVTTRGRRSEGLHPRFGPEALPWTNPGGGQQLPSARIHQNGDHPSFPMAEHLVFSAQHPPEKMVEGPGGGANPEFHCKRARSDCEDLSAMPQRERRIPIEKVMKNAELVDPATPYGPWMMVSYGRNGKYGAGGKTGFRGPLNNSVKGSTYGKNLGGNTGEIPLNREDSDGKVKDRTVGKSSAKVHCSSRPPVEEMSGTSKAIETGLKQCPIVSKPITSKPVGGKGSRFDVLSEQMVEESDAIIEGKFLKGMDHLTTSGEPDAPLAAGKTVPRDIPNRGKTPRRDQMALKAGTSKIKKVSFPKKGLLNFRSPPILLQKEVVLDPNPVDDMEDVCEDSEVLQSLHNDVLNSDMADKEKMRATLGDPQNLIGELLPSIVDLNADTVKSLQLQVLQKIPTKVTKPNLYMFSSLTRTPTQTPNSLFFNYLIQTLNLSKTEAQSISNSTRFSNVKSLENPHAVLHYFRSLGLTETEIRSSVLLNPQILLSDVDKTLKPKIEFFREMGVVGSHLGKCISDNSKLLCCSLQKTLIPCTQILKKILVDDKNNQDLIRVLTKCSWFIAKPSESRLLNNIAFLESCGIVGSQLSMLLKTRHGIFVMEESKLRDLVSRVSDMGFCVNSRMFVHGLCVVGCLSKETFERKLELFRSFGFTEQEAMEMFQKHPMMFSKSEEQLKLRLDFFLNKIELRKESLIRGPRCLSHSLEERVIPRYKVMQILKSKRLLKKKQPSFVKMLSYSNEEFLEKYVARFTDDAEELLVAYKGHFIC</sequence>
<keyword evidence="2" id="KW-0805">Transcription regulation</keyword>
<keyword evidence="2" id="KW-0806">Transcription termination</keyword>
<dbReference type="InterPro" id="IPR003690">
    <property type="entry name" value="MTERF"/>
</dbReference>
<organism evidence="5 6">
    <name type="scientific">Xanthoceras sorbifolium</name>
    <dbReference type="NCBI Taxonomy" id="99658"/>
    <lineage>
        <taxon>Eukaryota</taxon>
        <taxon>Viridiplantae</taxon>
        <taxon>Streptophyta</taxon>
        <taxon>Embryophyta</taxon>
        <taxon>Tracheophyta</taxon>
        <taxon>Spermatophyta</taxon>
        <taxon>Magnoliopsida</taxon>
        <taxon>eudicotyledons</taxon>
        <taxon>Gunneridae</taxon>
        <taxon>Pentapetalae</taxon>
        <taxon>rosids</taxon>
        <taxon>malvids</taxon>
        <taxon>Sapindales</taxon>
        <taxon>Sapindaceae</taxon>
        <taxon>Xanthoceroideae</taxon>
        <taxon>Xanthoceras</taxon>
    </lineage>
</organism>
<keyword evidence="2" id="KW-0804">Transcription</keyword>
<dbReference type="PANTHER" id="PTHR13068:SF173">
    <property type="entry name" value="EMB|CAB62602.1"/>
    <property type="match status" value="1"/>
</dbReference>
<dbReference type="SMART" id="SM00733">
    <property type="entry name" value="Mterf"/>
    <property type="match status" value="12"/>
</dbReference>
<keyword evidence="3" id="KW-0809">Transit peptide</keyword>
<evidence type="ECO:0000256" key="2">
    <source>
        <dbReference type="ARBA" id="ARBA00022472"/>
    </source>
</evidence>
<dbReference type="Proteomes" id="UP000827721">
    <property type="component" value="Unassembled WGS sequence"/>
</dbReference>
<protein>
    <submittedName>
        <fullName evidence="5">Uncharacterized protein</fullName>
    </submittedName>
</protein>